<comment type="caution">
    <text evidence="2">The sequence shown here is derived from an EMBL/GenBank/DDBJ whole genome shotgun (WGS) entry which is preliminary data.</text>
</comment>
<accession>A0A2W5KN90</accession>
<dbReference type="AlphaFoldDB" id="A0A2W5KN90"/>
<dbReference type="Gene3D" id="2.60.40.10">
    <property type="entry name" value="Immunoglobulins"/>
    <property type="match status" value="1"/>
</dbReference>
<organism evidence="2 3">
    <name type="scientific">Rhodanobacter denitrificans</name>
    <dbReference type="NCBI Taxonomy" id="666685"/>
    <lineage>
        <taxon>Bacteria</taxon>
        <taxon>Pseudomonadati</taxon>
        <taxon>Pseudomonadota</taxon>
        <taxon>Gammaproteobacteria</taxon>
        <taxon>Lysobacterales</taxon>
        <taxon>Rhodanobacteraceae</taxon>
        <taxon>Rhodanobacter</taxon>
    </lineage>
</organism>
<dbReference type="NCBIfam" id="TIGR05002">
    <property type="entry name" value="NxxGxxAF_repeat"/>
    <property type="match status" value="2"/>
</dbReference>
<evidence type="ECO:0000256" key="1">
    <source>
        <dbReference type="SAM" id="SignalP"/>
    </source>
</evidence>
<dbReference type="InterPro" id="IPR055876">
    <property type="entry name" value="DUF7453"/>
</dbReference>
<name>A0A2W5KN90_9GAMM</name>
<keyword evidence="1" id="KW-0732">Signal</keyword>
<dbReference type="InterPro" id="IPR013783">
    <property type="entry name" value="Ig-like_fold"/>
</dbReference>
<gene>
    <name evidence="2" type="ORF">DI564_04225</name>
</gene>
<dbReference type="Pfam" id="PF24251">
    <property type="entry name" value="DUF7453"/>
    <property type="match status" value="1"/>
</dbReference>
<reference evidence="2 3" key="1">
    <citation type="submission" date="2017-08" db="EMBL/GenBank/DDBJ databases">
        <title>Infants hospitalized years apart are colonized by the same room-sourced microbial strains.</title>
        <authorList>
            <person name="Brooks B."/>
            <person name="Olm M.R."/>
            <person name="Firek B.A."/>
            <person name="Baker R."/>
            <person name="Thomas B.C."/>
            <person name="Morowitz M.J."/>
            <person name="Banfield J.F."/>
        </authorList>
    </citation>
    <scope>NUCLEOTIDE SEQUENCE [LARGE SCALE GENOMIC DNA]</scope>
    <source>
        <strain evidence="2">S2_005_003_R2_42</strain>
    </source>
</reference>
<evidence type="ECO:0000313" key="2">
    <source>
        <dbReference type="EMBL" id="PZQ18512.1"/>
    </source>
</evidence>
<evidence type="ECO:0000313" key="3">
    <source>
        <dbReference type="Proteomes" id="UP000249046"/>
    </source>
</evidence>
<feature type="signal peptide" evidence="1">
    <location>
        <begin position="1"/>
        <end position="24"/>
    </location>
</feature>
<sequence>MKARHSIRLGAGWLLACALSGAAAQTVRQHDGPAGSVTDLRADGTRVVLPARRPMPLPPGWTAPAGAAPAGAPPVCAATSAAWHGQPLPAGESGTLIAAAFMRSTTIDNRGRIAFYAQVDGADRNQGIFLAGPSGLEIVAMGCGGPAGSGVTSDCGDLAPGGGRFAGFFGETWGTPDVNDAGDVLFMADLHGAPHPRGLFLYQAGAARFVKIAAVGDDSPLGGTLTAIGPGSLNNAGDVVLLASTDGQQISDALIWRDGVLSKYVAAGDPAPGGGTFARIGTESWGLIDGTQIPGGPVPALNDRGQVAFRGIVDGGAAALGVFVSDQGQHEWLVKLGDPVPGGGTYADIQAPLFNNAGDVAFYADTAGGPGGAWVVGKPGQWRRALAFYDPIDTGQVWSLSFSRNPLAALNDQGDVLLATTILRADASERGAIVLSRADGSLRLLAEQQQPTPLGGSWGSLDGWPTLNNQRQARVSAGTPGLPGQATTHTILEACGTGAPALTAAPAPGSVLAFGAVPVGSQSAPLGIDLSNPGGVGTAPDSALRVNHAQSDDPAFLVRIVERGPFAAGAAADGQADVEVRCAPGGAGPLSGELTLLTNDPSQPAGGYRYPLSCEGSVADLLFADGFDPAD</sequence>
<protein>
    <submittedName>
        <fullName evidence="2">Uncharacterized protein</fullName>
    </submittedName>
</protein>
<proteinExistence type="predicted"/>
<dbReference type="Proteomes" id="UP000249046">
    <property type="component" value="Unassembled WGS sequence"/>
</dbReference>
<dbReference type="EMBL" id="QFPO01000003">
    <property type="protein sequence ID" value="PZQ18512.1"/>
    <property type="molecule type" value="Genomic_DNA"/>
</dbReference>
<feature type="chain" id="PRO_5016070952" evidence="1">
    <location>
        <begin position="25"/>
        <end position="631"/>
    </location>
</feature>